<name>A0ABD3AQZ2_9GENT</name>
<proteinExistence type="predicted"/>
<gene>
    <name evidence="2" type="ORF">ACH5RR_006993</name>
</gene>
<dbReference type="Proteomes" id="UP001630127">
    <property type="component" value="Unassembled WGS sequence"/>
</dbReference>
<feature type="region of interest" description="Disordered" evidence="1">
    <location>
        <begin position="1"/>
        <end position="46"/>
    </location>
</feature>
<feature type="compositionally biased region" description="Basic and acidic residues" evidence="1">
    <location>
        <begin position="37"/>
        <end position="46"/>
    </location>
</feature>
<evidence type="ECO:0000256" key="1">
    <source>
        <dbReference type="SAM" id="MobiDB-lite"/>
    </source>
</evidence>
<accession>A0ABD3AQZ2</accession>
<feature type="compositionally biased region" description="Acidic residues" evidence="1">
    <location>
        <begin position="1"/>
        <end position="10"/>
    </location>
</feature>
<comment type="caution">
    <text evidence="2">The sequence shown here is derived from an EMBL/GenBank/DDBJ whole genome shotgun (WGS) entry which is preliminary data.</text>
</comment>
<protein>
    <submittedName>
        <fullName evidence="2">Uncharacterized protein</fullName>
    </submittedName>
</protein>
<dbReference type="EMBL" id="JBJUIK010000003">
    <property type="protein sequence ID" value="KAL3533472.1"/>
    <property type="molecule type" value="Genomic_DNA"/>
</dbReference>
<reference evidence="2 3" key="1">
    <citation type="submission" date="2024-11" db="EMBL/GenBank/DDBJ databases">
        <title>A near-complete genome assembly of Cinchona calisaya.</title>
        <authorList>
            <person name="Lian D.C."/>
            <person name="Zhao X.W."/>
            <person name="Wei L."/>
        </authorList>
    </citation>
    <scope>NUCLEOTIDE SEQUENCE [LARGE SCALE GENOMIC DNA]</scope>
    <source>
        <tissue evidence="2">Nenye</tissue>
    </source>
</reference>
<evidence type="ECO:0000313" key="3">
    <source>
        <dbReference type="Proteomes" id="UP001630127"/>
    </source>
</evidence>
<organism evidence="2 3">
    <name type="scientific">Cinchona calisaya</name>
    <dbReference type="NCBI Taxonomy" id="153742"/>
    <lineage>
        <taxon>Eukaryota</taxon>
        <taxon>Viridiplantae</taxon>
        <taxon>Streptophyta</taxon>
        <taxon>Embryophyta</taxon>
        <taxon>Tracheophyta</taxon>
        <taxon>Spermatophyta</taxon>
        <taxon>Magnoliopsida</taxon>
        <taxon>eudicotyledons</taxon>
        <taxon>Gunneridae</taxon>
        <taxon>Pentapetalae</taxon>
        <taxon>asterids</taxon>
        <taxon>lamiids</taxon>
        <taxon>Gentianales</taxon>
        <taxon>Rubiaceae</taxon>
        <taxon>Cinchonoideae</taxon>
        <taxon>Cinchoneae</taxon>
        <taxon>Cinchona</taxon>
    </lineage>
</organism>
<dbReference type="AlphaFoldDB" id="A0ABD3AQZ2"/>
<keyword evidence="3" id="KW-1185">Reference proteome</keyword>
<sequence>MDDIDGDDIQENPPSRAKGISINEVRASAGKGRKSHDRTNQKRSYDPVDYESIDKIKFWGVEEEPSEELDFEELEAEIEKLPLDDVEWSNSQQVEGFGLK</sequence>
<evidence type="ECO:0000313" key="2">
    <source>
        <dbReference type="EMBL" id="KAL3533472.1"/>
    </source>
</evidence>